<dbReference type="SMART" id="SM00346">
    <property type="entry name" value="HTH_ICLR"/>
    <property type="match status" value="1"/>
</dbReference>
<feature type="domain" description="HTH iclR-type" evidence="4">
    <location>
        <begin position="9"/>
        <end position="70"/>
    </location>
</feature>
<evidence type="ECO:0000259" key="5">
    <source>
        <dbReference type="PROSITE" id="PS51078"/>
    </source>
</evidence>
<evidence type="ECO:0000256" key="2">
    <source>
        <dbReference type="ARBA" id="ARBA00023125"/>
    </source>
</evidence>
<reference evidence="6" key="1">
    <citation type="submission" date="2017-04" db="EMBL/GenBank/DDBJ databases">
        <title>Complete Genome Sequences of Twelve Strains of a Stable Defined Moderately Diverse Mouse Microbiota 2 (sDMDMm2).</title>
        <authorList>
            <person name="Uchimura Y."/>
            <person name="Wyss M."/>
            <person name="Brugiroux S."/>
            <person name="Limenitakis J.P."/>
            <person name="Stecher B."/>
            <person name="McCoy K.D."/>
            <person name="Macpherson A.J."/>
        </authorList>
    </citation>
    <scope>NUCLEOTIDE SEQUENCE</scope>
    <source>
        <strain evidence="6">YL58</strain>
    </source>
</reference>
<keyword evidence="1" id="KW-0805">Transcription regulation</keyword>
<organism evidence="6 7">
    <name type="scientific">Blautia pseudococcoides</name>
    <dbReference type="NCBI Taxonomy" id="1796616"/>
    <lineage>
        <taxon>Bacteria</taxon>
        <taxon>Bacillati</taxon>
        <taxon>Bacillota</taxon>
        <taxon>Clostridia</taxon>
        <taxon>Lachnospirales</taxon>
        <taxon>Lachnospiraceae</taxon>
        <taxon>Blautia</taxon>
    </lineage>
</organism>
<dbReference type="InterPro" id="IPR036390">
    <property type="entry name" value="WH_DNA-bd_sf"/>
</dbReference>
<evidence type="ECO:0000256" key="3">
    <source>
        <dbReference type="ARBA" id="ARBA00023163"/>
    </source>
</evidence>
<dbReference type="SUPFAM" id="SSF55781">
    <property type="entry name" value="GAF domain-like"/>
    <property type="match status" value="1"/>
</dbReference>
<dbReference type="OrthoDB" id="9791752at2"/>
<dbReference type="InterPro" id="IPR014757">
    <property type="entry name" value="Tscrpt_reg_IclR_C"/>
</dbReference>
<keyword evidence="2" id="KW-0238">DNA-binding</keyword>
<sequence>MSEEKEIKVKSLQKALEILGCFVEKQPLGVTEISEKMGLYKSNVHNILMTFKAMDYLEQDPETGKFSLGTAVFTLSRALKESLTITKVVLPYMHQIAKEAGELIYLAIPHEDEVVYLEAVYPEGQMLPGRSVTGERSKMYCTSVGKVILSQMPDEEVEEILSREKIPYTDYTITDKEKLWEEVKNARRDGYAVDNMENTFGVKCVGVPLMNHMGKVEGAISISTPSLRMDDEKRDIFVQILKRYANEIQKRL</sequence>
<name>A0A1C7IA68_9FIRM</name>
<keyword evidence="3" id="KW-0804">Transcription</keyword>
<dbReference type="PANTHER" id="PTHR30136">
    <property type="entry name" value="HELIX-TURN-HELIX TRANSCRIPTIONAL REGULATOR, ICLR FAMILY"/>
    <property type="match status" value="1"/>
</dbReference>
<dbReference type="PROSITE" id="PS51078">
    <property type="entry name" value="ICLR_ED"/>
    <property type="match status" value="1"/>
</dbReference>
<dbReference type="STRING" id="1796616.A4V09_12845"/>
<dbReference type="Proteomes" id="UP000092574">
    <property type="component" value="Chromosome"/>
</dbReference>
<dbReference type="AlphaFoldDB" id="A0A1C7IA68"/>
<evidence type="ECO:0000313" key="6">
    <source>
        <dbReference type="EMBL" id="ANU76580.1"/>
    </source>
</evidence>
<evidence type="ECO:0000313" key="7">
    <source>
        <dbReference type="Proteomes" id="UP000092574"/>
    </source>
</evidence>
<dbReference type="GO" id="GO:0003677">
    <property type="term" value="F:DNA binding"/>
    <property type="evidence" value="ECO:0007669"/>
    <property type="project" value="UniProtKB-KW"/>
</dbReference>
<feature type="domain" description="IclR-ED" evidence="5">
    <location>
        <begin position="71"/>
        <end position="252"/>
    </location>
</feature>
<dbReference type="InterPro" id="IPR005471">
    <property type="entry name" value="Tscrpt_reg_IclR_N"/>
</dbReference>
<dbReference type="EMBL" id="CP015405">
    <property type="protein sequence ID" value="ANU76580.1"/>
    <property type="molecule type" value="Genomic_DNA"/>
</dbReference>
<dbReference type="Pfam" id="PF09339">
    <property type="entry name" value="HTH_IclR"/>
    <property type="match status" value="1"/>
</dbReference>
<dbReference type="SUPFAM" id="SSF46785">
    <property type="entry name" value="Winged helix' DNA-binding domain"/>
    <property type="match status" value="1"/>
</dbReference>
<dbReference type="PANTHER" id="PTHR30136:SF35">
    <property type="entry name" value="HTH-TYPE TRANSCRIPTIONAL REGULATOR RV1719"/>
    <property type="match status" value="1"/>
</dbReference>
<gene>
    <name evidence="6" type="ORF">A4V09_12845</name>
</gene>
<dbReference type="GO" id="GO:0003700">
    <property type="term" value="F:DNA-binding transcription factor activity"/>
    <property type="evidence" value="ECO:0007669"/>
    <property type="project" value="TreeGrafter"/>
</dbReference>
<protein>
    <submittedName>
        <fullName evidence="6">Transcriptional regulator</fullName>
    </submittedName>
</protein>
<dbReference type="GO" id="GO:0045892">
    <property type="term" value="P:negative regulation of DNA-templated transcription"/>
    <property type="evidence" value="ECO:0007669"/>
    <property type="project" value="TreeGrafter"/>
</dbReference>
<keyword evidence="7" id="KW-1185">Reference proteome</keyword>
<dbReference type="KEGG" id="byl:A4V09_12845"/>
<dbReference type="RefSeq" id="WP_065542741.1">
    <property type="nucleotide sequence ID" value="NZ_CP015405.2"/>
</dbReference>
<evidence type="ECO:0000259" key="4">
    <source>
        <dbReference type="PROSITE" id="PS51077"/>
    </source>
</evidence>
<dbReference type="Gene3D" id="1.10.10.10">
    <property type="entry name" value="Winged helix-like DNA-binding domain superfamily/Winged helix DNA-binding domain"/>
    <property type="match status" value="1"/>
</dbReference>
<evidence type="ECO:0000256" key="1">
    <source>
        <dbReference type="ARBA" id="ARBA00023015"/>
    </source>
</evidence>
<dbReference type="InterPro" id="IPR029016">
    <property type="entry name" value="GAF-like_dom_sf"/>
</dbReference>
<dbReference type="InterPro" id="IPR050707">
    <property type="entry name" value="HTH_MetabolicPath_Reg"/>
</dbReference>
<dbReference type="InterPro" id="IPR036388">
    <property type="entry name" value="WH-like_DNA-bd_sf"/>
</dbReference>
<dbReference type="Gene3D" id="3.30.450.40">
    <property type="match status" value="1"/>
</dbReference>
<dbReference type="PROSITE" id="PS51077">
    <property type="entry name" value="HTH_ICLR"/>
    <property type="match status" value="1"/>
</dbReference>
<dbReference type="Pfam" id="PF01614">
    <property type="entry name" value="IclR_C"/>
    <property type="match status" value="1"/>
</dbReference>
<accession>A0A1C7IA68</accession>
<proteinExistence type="predicted"/>